<dbReference type="SUPFAM" id="SSF53448">
    <property type="entry name" value="Nucleotide-diphospho-sugar transferases"/>
    <property type="match status" value="1"/>
</dbReference>
<organism evidence="2 3">
    <name type="scientific">Evansella alkalicola</name>
    <dbReference type="NCBI Taxonomy" id="745819"/>
    <lineage>
        <taxon>Bacteria</taxon>
        <taxon>Bacillati</taxon>
        <taxon>Bacillota</taxon>
        <taxon>Bacilli</taxon>
        <taxon>Bacillales</taxon>
        <taxon>Bacillaceae</taxon>
        <taxon>Evansella</taxon>
    </lineage>
</organism>
<feature type="domain" description="MobA-like NTP transferase" evidence="1">
    <location>
        <begin position="1"/>
        <end position="157"/>
    </location>
</feature>
<accession>A0ABS6JU04</accession>
<dbReference type="Gene3D" id="3.90.550.10">
    <property type="entry name" value="Spore Coat Polysaccharide Biosynthesis Protein SpsA, Chain A"/>
    <property type="match status" value="1"/>
</dbReference>
<dbReference type="InterPro" id="IPR029044">
    <property type="entry name" value="Nucleotide-diphossugar_trans"/>
</dbReference>
<comment type="caution">
    <text evidence="2">The sequence shown here is derived from an EMBL/GenBank/DDBJ whole genome shotgun (WGS) entry which is preliminary data.</text>
</comment>
<gene>
    <name evidence="2" type="ORF">KS407_11540</name>
</gene>
<evidence type="ECO:0000259" key="1">
    <source>
        <dbReference type="Pfam" id="PF12804"/>
    </source>
</evidence>
<dbReference type="InterPro" id="IPR025877">
    <property type="entry name" value="MobA-like_NTP_Trfase"/>
</dbReference>
<protein>
    <submittedName>
        <fullName evidence="2">Nucleotidyltransferase family protein</fullName>
    </submittedName>
</protein>
<proteinExistence type="predicted"/>
<evidence type="ECO:0000313" key="3">
    <source>
        <dbReference type="Proteomes" id="UP000790580"/>
    </source>
</evidence>
<name>A0ABS6JU04_9BACI</name>
<keyword evidence="3" id="KW-1185">Reference proteome</keyword>
<dbReference type="RefSeq" id="WP_176371381.1">
    <property type="nucleotide sequence ID" value="NZ_JAHQCR010000047.1"/>
</dbReference>
<evidence type="ECO:0000313" key="2">
    <source>
        <dbReference type="EMBL" id="MBU9722068.1"/>
    </source>
</evidence>
<sequence length="191" mass="21687">MAAGKSKRMGENKLNLPLKDNRVGGWALRALINSETNENIVVTREIHQQEWLSQHTYDYFIVKVEDQDHSMSSSIKTGLLKAIELDAEAILIVLADQPYITSNHLNFLMHTFKYQPQIAFVNKSNDGLLKPPMLISKLVFPDLLKLQGDVGAKGVLMNKWKDQGLTFSEDNSDLFYDVDTKEDYLGLFDPN</sequence>
<dbReference type="Proteomes" id="UP000790580">
    <property type="component" value="Unassembled WGS sequence"/>
</dbReference>
<dbReference type="PANTHER" id="PTHR43777:SF1">
    <property type="entry name" value="MOLYBDENUM COFACTOR CYTIDYLYLTRANSFERASE"/>
    <property type="match status" value="1"/>
</dbReference>
<dbReference type="PANTHER" id="PTHR43777">
    <property type="entry name" value="MOLYBDENUM COFACTOR CYTIDYLYLTRANSFERASE"/>
    <property type="match status" value="1"/>
</dbReference>
<dbReference type="CDD" id="cd04182">
    <property type="entry name" value="GT_2_like_f"/>
    <property type="match status" value="1"/>
</dbReference>
<reference evidence="2 3" key="1">
    <citation type="submission" date="2021-06" db="EMBL/GenBank/DDBJ databases">
        <title>Bacillus sp. RD4P76, an endophyte from a halophyte.</title>
        <authorList>
            <person name="Sun J.-Q."/>
        </authorList>
    </citation>
    <scope>NUCLEOTIDE SEQUENCE [LARGE SCALE GENOMIC DNA]</scope>
    <source>
        <strain evidence="2 3">JCM 17098</strain>
    </source>
</reference>
<dbReference type="EMBL" id="JAHQCR010000047">
    <property type="protein sequence ID" value="MBU9722068.1"/>
    <property type="molecule type" value="Genomic_DNA"/>
</dbReference>
<dbReference type="Pfam" id="PF12804">
    <property type="entry name" value="NTP_transf_3"/>
    <property type="match status" value="1"/>
</dbReference>